<evidence type="ECO:0008006" key="4">
    <source>
        <dbReference type="Google" id="ProtNLM"/>
    </source>
</evidence>
<feature type="compositionally biased region" description="Polar residues" evidence="1">
    <location>
        <begin position="23"/>
        <end position="33"/>
    </location>
</feature>
<dbReference type="Proteomes" id="UP001066276">
    <property type="component" value="Chromosome 3_2"/>
</dbReference>
<name>A0AAV7TRX7_PLEWA</name>
<proteinExistence type="predicted"/>
<comment type="caution">
    <text evidence="2">The sequence shown here is derived from an EMBL/GenBank/DDBJ whole genome shotgun (WGS) entry which is preliminary data.</text>
</comment>
<dbReference type="AlphaFoldDB" id="A0AAV7TRX7"/>
<organism evidence="2 3">
    <name type="scientific">Pleurodeles waltl</name>
    <name type="common">Iberian ribbed newt</name>
    <dbReference type="NCBI Taxonomy" id="8319"/>
    <lineage>
        <taxon>Eukaryota</taxon>
        <taxon>Metazoa</taxon>
        <taxon>Chordata</taxon>
        <taxon>Craniata</taxon>
        <taxon>Vertebrata</taxon>
        <taxon>Euteleostomi</taxon>
        <taxon>Amphibia</taxon>
        <taxon>Batrachia</taxon>
        <taxon>Caudata</taxon>
        <taxon>Salamandroidea</taxon>
        <taxon>Salamandridae</taxon>
        <taxon>Pleurodelinae</taxon>
        <taxon>Pleurodeles</taxon>
    </lineage>
</organism>
<feature type="region of interest" description="Disordered" evidence="1">
    <location>
        <begin position="1"/>
        <end position="43"/>
    </location>
</feature>
<sequence>MAGKHTRQLLFSEAISQPRPMASPTTPAASGSKASAHDAHSDTATERILQEIAAVGRRLKAMDPNITDLSAASQSIQSDIASFHNKVTYLDHCPTEVESQLAVLPERESELQLLRAKLTDLEDRSRRDNTVSQRSSIRDHRPYLLRNTGIPTGSQNWPYP</sequence>
<accession>A0AAV7TRX7</accession>
<reference evidence="2" key="1">
    <citation type="journal article" date="2022" name="bioRxiv">
        <title>Sequencing and chromosome-scale assembly of the giantPleurodeles waltlgenome.</title>
        <authorList>
            <person name="Brown T."/>
            <person name="Elewa A."/>
            <person name="Iarovenko S."/>
            <person name="Subramanian E."/>
            <person name="Araus A.J."/>
            <person name="Petzold A."/>
            <person name="Susuki M."/>
            <person name="Suzuki K.-i.T."/>
            <person name="Hayashi T."/>
            <person name="Toyoda A."/>
            <person name="Oliveira C."/>
            <person name="Osipova E."/>
            <person name="Leigh N.D."/>
            <person name="Simon A."/>
            <person name="Yun M.H."/>
        </authorList>
    </citation>
    <scope>NUCLEOTIDE SEQUENCE</scope>
    <source>
        <strain evidence="2">20211129_DDA</strain>
        <tissue evidence="2">Liver</tissue>
    </source>
</reference>
<evidence type="ECO:0000256" key="1">
    <source>
        <dbReference type="SAM" id="MobiDB-lite"/>
    </source>
</evidence>
<evidence type="ECO:0000313" key="3">
    <source>
        <dbReference type="Proteomes" id="UP001066276"/>
    </source>
</evidence>
<gene>
    <name evidence="2" type="ORF">NDU88_004424</name>
</gene>
<keyword evidence="3" id="KW-1185">Reference proteome</keyword>
<dbReference type="EMBL" id="JANPWB010000006">
    <property type="protein sequence ID" value="KAJ1179188.1"/>
    <property type="molecule type" value="Genomic_DNA"/>
</dbReference>
<protein>
    <recommendedName>
        <fullName evidence="4">Mediator complex subunit 9</fullName>
    </recommendedName>
</protein>
<evidence type="ECO:0000313" key="2">
    <source>
        <dbReference type="EMBL" id="KAJ1179188.1"/>
    </source>
</evidence>